<protein>
    <submittedName>
        <fullName evidence="2">Uncharacterized protein</fullName>
    </submittedName>
</protein>
<name>A0AA36CH87_9BILA</name>
<reference evidence="2" key="1">
    <citation type="submission" date="2023-06" db="EMBL/GenBank/DDBJ databases">
        <authorList>
            <person name="Delattre M."/>
        </authorList>
    </citation>
    <scope>NUCLEOTIDE SEQUENCE</scope>
    <source>
        <strain evidence="2">AF72</strain>
    </source>
</reference>
<dbReference type="AlphaFoldDB" id="A0AA36CH87"/>
<evidence type="ECO:0000313" key="2">
    <source>
        <dbReference type="EMBL" id="CAJ0568970.1"/>
    </source>
</evidence>
<accession>A0AA36CH87</accession>
<comment type="caution">
    <text evidence="2">The sequence shown here is derived from an EMBL/GenBank/DDBJ whole genome shotgun (WGS) entry which is preliminary data.</text>
</comment>
<organism evidence="2 3">
    <name type="scientific">Mesorhabditis spiculigera</name>
    <dbReference type="NCBI Taxonomy" id="96644"/>
    <lineage>
        <taxon>Eukaryota</taxon>
        <taxon>Metazoa</taxon>
        <taxon>Ecdysozoa</taxon>
        <taxon>Nematoda</taxon>
        <taxon>Chromadorea</taxon>
        <taxon>Rhabditida</taxon>
        <taxon>Rhabditina</taxon>
        <taxon>Rhabditomorpha</taxon>
        <taxon>Rhabditoidea</taxon>
        <taxon>Rhabditidae</taxon>
        <taxon>Mesorhabditinae</taxon>
        <taxon>Mesorhabditis</taxon>
    </lineage>
</organism>
<keyword evidence="3" id="KW-1185">Reference proteome</keyword>
<gene>
    <name evidence="2" type="ORF">MSPICULIGERA_LOCUS7471</name>
</gene>
<evidence type="ECO:0000256" key="1">
    <source>
        <dbReference type="SAM" id="MobiDB-lite"/>
    </source>
</evidence>
<feature type="region of interest" description="Disordered" evidence="1">
    <location>
        <begin position="38"/>
        <end position="70"/>
    </location>
</feature>
<dbReference type="Proteomes" id="UP001177023">
    <property type="component" value="Unassembled WGS sequence"/>
</dbReference>
<sequence length="70" mass="7430">MAWRFGRPNDKCAVAHGAASTAERTIYSRIGEPVLLSNETDDTHSAGTPSTQPIMGWQASIPSADDNTGL</sequence>
<feature type="non-terminal residue" evidence="2">
    <location>
        <position position="70"/>
    </location>
</feature>
<proteinExistence type="predicted"/>
<dbReference type="EMBL" id="CATQJA010001876">
    <property type="protein sequence ID" value="CAJ0568970.1"/>
    <property type="molecule type" value="Genomic_DNA"/>
</dbReference>
<evidence type="ECO:0000313" key="3">
    <source>
        <dbReference type="Proteomes" id="UP001177023"/>
    </source>
</evidence>